<geneLocation type="mitochondrion" evidence="20"/>
<feature type="transmembrane region" description="Helical" evidence="16">
    <location>
        <begin position="121"/>
        <end position="138"/>
    </location>
</feature>
<dbReference type="GO" id="GO:0005743">
    <property type="term" value="C:mitochondrial inner membrane"/>
    <property type="evidence" value="ECO:0007669"/>
    <property type="project" value="UniProtKB-SubCell"/>
</dbReference>
<evidence type="ECO:0000256" key="7">
    <source>
        <dbReference type="ARBA" id="ARBA00022792"/>
    </source>
</evidence>
<evidence type="ECO:0000256" key="3">
    <source>
        <dbReference type="ARBA" id="ARBA00021096"/>
    </source>
</evidence>
<gene>
    <name evidence="20" type="primary">ND5</name>
</gene>
<dbReference type="PANTHER" id="PTHR42829">
    <property type="entry name" value="NADH-UBIQUINONE OXIDOREDUCTASE CHAIN 5"/>
    <property type="match status" value="1"/>
</dbReference>
<feature type="transmembrane region" description="Helical" evidence="16">
    <location>
        <begin position="186"/>
        <end position="209"/>
    </location>
</feature>
<dbReference type="Pfam" id="PF00361">
    <property type="entry name" value="Proton_antipo_M"/>
    <property type="match status" value="1"/>
</dbReference>
<comment type="similarity">
    <text evidence="16">Belongs to the complex I subunit 5 family.</text>
</comment>
<feature type="transmembrane region" description="Helical" evidence="16">
    <location>
        <begin position="248"/>
        <end position="270"/>
    </location>
</feature>
<comment type="function">
    <text evidence="16">Core subunit of the mitochondrial membrane respiratory chain NADH dehydrogenase (Complex I) which catalyzes electron transfer from NADH through the respiratory chain, using ubiquinone as an electron acceptor. Essential for the catalytic activity and assembly of complex I.</text>
</comment>
<feature type="transmembrane region" description="Helical" evidence="16">
    <location>
        <begin position="425"/>
        <end position="443"/>
    </location>
</feature>
<feature type="transmembrane region" description="Helical" evidence="16">
    <location>
        <begin position="301"/>
        <end position="323"/>
    </location>
</feature>
<evidence type="ECO:0000256" key="6">
    <source>
        <dbReference type="ARBA" id="ARBA00022692"/>
    </source>
</evidence>
<dbReference type="Pfam" id="PF00662">
    <property type="entry name" value="Proton_antipo_N"/>
    <property type="match status" value="1"/>
</dbReference>
<evidence type="ECO:0000256" key="15">
    <source>
        <dbReference type="ARBA" id="ARBA00049551"/>
    </source>
</evidence>
<dbReference type="EC" id="7.1.1.2" evidence="2 16"/>
<evidence type="ECO:0000256" key="1">
    <source>
        <dbReference type="ARBA" id="ARBA00004448"/>
    </source>
</evidence>
<feature type="transmembrane region" description="Helical" evidence="16">
    <location>
        <begin position="97"/>
        <end position="115"/>
    </location>
</feature>
<feature type="transmembrane region" description="Helical" evidence="16">
    <location>
        <begin position="500"/>
        <end position="517"/>
    </location>
</feature>
<evidence type="ECO:0000256" key="2">
    <source>
        <dbReference type="ARBA" id="ARBA00012944"/>
    </source>
</evidence>
<dbReference type="GO" id="GO:0008137">
    <property type="term" value="F:NADH dehydrogenase (ubiquinone) activity"/>
    <property type="evidence" value="ECO:0007669"/>
    <property type="project" value="UniProtKB-EC"/>
</dbReference>
<feature type="domain" description="NADH:quinone oxidoreductase/Mrp antiporter transmembrane" evidence="17">
    <location>
        <begin position="116"/>
        <end position="395"/>
    </location>
</feature>
<evidence type="ECO:0000256" key="11">
    <source>
        <dbReference type="ARBA" id="ARBA00023027"/>
    </source>
</evidence>
<sequence length="577" mass="63551">MMVMMKALFKVKSPSISSLLLFTYSILMCPVSFYFVFSNSTMLVEWEILSISSTSLTLPLILDPVGVIFSNVVCLISACVMMFSTSYMSNDVFLSRFTWLVMLFVLSMNLLIFIPSLASMLIGWDGLGIVSFALVIYYPNMKSLSAGMITALANRIGDVMLLMAIGFTALQGHWNILFMWDTPLSFLTAACLVIAGMTKSAQIPFSAWLPAAMAAPTPVSALVHSSTLVTAGIFLLIRFFPFLNTFKIFNISLLFIAVLTMLMAGISANYEYDLKKVIALSTLSQLGVMMTSLSLGFPNLALFHLLTHALFKAMLFLCAGAIIHNNSDTQDLRNLGNLWHQMPLTVSCLNIANLALCGAPFMSGFYSKDLILESSLFNPSNMVMILLIFLATGMTAAYSLRLSFYSLWNQSNHSPLHNNFDEDSTLTSPMIILSTITIVAGSALQKLTLDFNESFTLPLSHKLLTILVILSGAWLASLYWNTSKSAPPQKSMMTHFNSSMWFLALISAQPLILHSLISGKMTFKTLDQGWLELTGGQGMMLSTIKMTQINQTFQNKVITLLVSMAIISMVLGLTLTQ</sequence>
<feature type="transmembrane region" description="Helical" evidence="16">
    <location>
        <begin position="277"/>
        <end position="295"/>
    </location>
</feature>
<keyword evidence="8" id="KW-1278">Translocase</keyword>
<evidence type="ECO:0000256" key="16">
    <source>
        <dbReference type="RuleBase" id="RU003404"/>
    </source>
</evidence>
<feature type="domain" description="NADH-Ubiquinone oxidoreductase (complex I) chain 5 N-terminal" evidence="18">
    <location>
        <begin position="49"/>
        <end position="97"/>
    </location>
</feature>
<feature type="domain" description="NADH dehydrogenase subunit 5 C-terminal" evidence="19">
    <location>
        <begin position="398"/>
        <end position="575"/>
    </location>
</feature>
<feature type="transmembrane region" description="Helical" evidence="16">
    <location>
        <begin position="159"/>
        <end position="180"/>
    </location>
</feature>
<evidence type="ECO:0000256" key="13">
    <source>
        <dbReference type="ARBA" id="ARBA00023128"/>
    </source>
</evidence>
<evidence type="ECO:0000313" key="20">
    <source>
        <dbReference type="EMBL" id="QBC73189.1"/>
    </source>
</evidence>
<protein>
    <recommendedName>
        <fullName evidence="3 16">NADH-ubiquinone oxidoreductase chain 5</fullName>
        <ecNumber evidence="2 16">7.1.1.2</ecNumber>
    </recommendedName>
</protein>
<name>A0A6B7FM03_9VEST</name>
<keyword evidence="9" id="KW-0249">Electron transport</keyword>
<accession>A0A6B7FM03</accession>
<keyword evidence="6 16" id="KW-0812">Transmembrane</keyword>
<comment type="catalytic activity">
    <reaction evidence="15 16">
        <text>a ubiquinone + NADH + 5 H(+)(in) = a ubiquinol + NAD(+) + 4 H(+)(out)</text>
        <dbReference type="Rhea" id="RHEA:29091"/>
        <dbReference type="Rhea" id="RHEA-COMP:9565"/>
        <dbReference type="Rhea" id="RHEA-COMP:9566"/>
        <dbReference type="ChEBI" id="CHEBI:15378"/>
        <dbReference type="ChEBI" id="CHEBI:16389"/>
        <dbReference type="ChEBI" id="CHEBI:17976"/>
        <dbReference type="ChEBI" id="CHEBI:57540"/>
        <dbReference type="ChEBI" id="CHEBI:57945"/>
        <dbReference type="EC" id="7.1.1.2"/>
    </reaction>
</comment>
<dbReference type="EMBL" id="MH837537">
    <property type="protein sequence ID" value="QBC73189.1"/>
    <property type="molecule type" value="Genomic_DNA"/>
</dbReference>
<evidence type="ECO:0000259" key="18">
    <source>
        <dbReference type="Pfam" id="PF00662"/>
    </source>
</evidence>
<dbReference type="PRINTS" id="PR01434">
    <property type="entry name" value="NADHDHGNASE5"/>
</dbReference>
<evidence type="ECO:0000256" key="5">
    <source>
        <dbReference type="ARBA" id="ARBA00022660"/>
    </source>
</evidence>
<dbReference type="InterPro" id="IPR010934">
    <property type="entry name" value="NADH_DH_su5_C"/>
</dbReference>
<evidence type="ECO:0000259" key="19">
    <source>
        <dbReference type="Pfam" id="PF06455"/>
    </source>
</evidence>
<evidence type="ECO:0000256" key="4">
    <source>
        <dbReference type="ARBA" id="ARBA00022448"/>
    </source>
</evidence>
<dbReference type="InterPro" id="IPR003945">
    <property type="entry name" value="NU5C-like"/>
</dbReference>
<keyword evidence="13 16" id="KW-0496">Mitochondrion</keyword>
<evidence type="ECO:0000256" key="8">
    <source>
        <dbReference type="ARBA" id="ARBA00022967"/>
    </source>
</evidence>
<evidence type="ECO:0000256" key="12">
    <source>
        <dbReference type="ARBA" id="ARBA00023075"/>
    </source>
</evidence>
<keyword evidence="7" id="KW-0999">Mitochondrion inner membrane</keyword>
<reference evidence="20" key="1">
    <citation type="journal article" date="2019" name="Mol. Phylogenet. Evol.">
        <title>Incorporation of deep-sea and small-sized species provides new insights into gastropods phylogeny.</title>
        <authorList>
            <person name="Lee H."/>
            <person name="Chen W.J."/>
            <person name="Puillandre N."/>
            <person name="Aznar-Cormano L."/>
            <person name="Tsai M.H."/>
            <person name="Samadi S."/>
        </authorList>
    </citation>
    <scope>NUCLEOTIDE SEQUENCE</scope>
</reference>
<keyword evidence="10 16" id="KW-1133">Transmembrane helix</keyword>
<evidence type="ECO:0000259" key="17">
    <source>
        <dbReference type="Pfam" id="PF00361"/>
    </source>
</evidence>
<dbReference type="PANTHER" id="PTHR42829:SF2">
    <property type="entry name" value="NADH-UBIQUINONE OXIDOREDUCTASE CHAIN 5"/>
    <property type="match status" value="1"/>
</dbReference>
<dbReference type="InterPro" id="IPR001516">
    <property type="entry name" value="Proton_antipo_N"/>
</dbReference>
<dbReference type="InterPro" id="IPR001750">
    <property type="entry name" value="ND/Mrp_TM"/>
</dbReference>
<dbReference type="AlphaFoldDB" id="A0A6B7FM03"/>
<comment type="subcellular location">
    <subcellularLocation>
        <location evidence="1">Mitochondrion inner membrane</location>
        <topology evidence="1">Multi-pass membrane protein</topology>
    </subcellularLocation>
</comment>
<dbReference type="Pfam" id="PF06455">
    <property type="entry name" value="NADH5_C"/>
    <property type="match status" value="1"/>
</dbReference>
<keyword evidence="12 16" id="KW-0830">Ubiquinone</keyword>
<evidence type="ECO:0000256" key="14">
    <source>
        <dbReference type="ARBA" id="ARBA00023136"/>
    </source>
</evidence>
<feature type="transmembrane region" description="Helical" evidence="16">
    <location>
        <begin position="21"/>
        <end position="44"/>
    </location>
</feature>
<evidence type="ECO:0000256" key="9">
    <source>
        <dbReference type="ARBA" id="ARBA00022982"/>
    </source>
</evidence>
<proteinExistence type="inferred from homology"/>
<dbReference type="GO" id="GO:0003954">
    <property type="term" value="F:NADH dehydrogenase activity"/>
    <property type="evidence" value="ECO:0007669"/>
    <property type="project" value="TreeGrafter"/>
</dbReference>
<keyword evidence="11 16" id="KW-0520">NAD</keyword>
<keyword evidence="4 16" id="KW-0813">Transport</keyword>
<dbReference type="GO" id="GO:0015990">
    <property type="term" value="P:electron transport coupled proton transport"/>
    <property type="evidence" value="ECO:0007669"/>
    <property type="project" value="TreeGrafter"/>
</dbReference>
<feature type="transmembrane region" description="Helical" evidence="16">
    <location>
        <begin position="382"/>
        <end position="404"/>
    </location>
</feature>
<feature type="transmembrane region" description="Helical" evidence="16">
    <location>
        <begin position="344"/>
        <end position="362"/>
    </location>
</feature>
<feature type="transmembrane region" description="Helical" evidence="16">
    <location>
        <begin position="221"/>
        <end position="242"/>
    </location>
</feature>
<organism evidence="20">
    <name type="scientific">Lepetodrilus guaymasensis</name>
    <dbReference type="NCBI Taxonomy" id="505976"/>
    <lineage>
        <taxon>Eukaryota</taxon>
        <taxon>Metazoa</taxon>
        <taxon>Spiralia</taxon>
        <taxon>Lophotrochozoa</taxon>
        <taxon>Mollusca</taxon>
        <taxon>Gastropoda</taxon>
        <taxon>Vetigastropoda</taxon>
        <taxon>Lepetellida</taxon>
        <taxon>Lepetodriloidea</taxon>
        <taxon>Lepetodrilidae</taxon>
        <taxon>Lepetodrilus</taxon>
    </lineage>
</organism>
<evidence type="ECO:0000256" key="10">
    <source>
        <dbReference type="ARBA" id="ARBA00022989"/>
    </source>
</evidence>
<keyword evidence="14 16" id="KW-0472">Membrane</keyword>
<keyword evidence="5" id="KW-0679">Respiratory chain</keyword>
<dbReference type="GO" id="GO:0042773">
    <property type="term" value="P:ATP synthesis coupled electron transport"/>
    <property type="evidence" value="ECO:0007669"/>
    <property type="project" value="InterPro"/>
</dbReference>
<feature type="transmembrane region" description="Helical" evidence="16">
    <location>
        <begin position="463"/>
        <end position="480"/>
    </location>
</feature>
<feature type="transmembrane region" description="Helical" evidence="16">
    <location>
        <begin position="64"/>
        <end position="85"/>
    </location>
</feature>
<feature type="transmembrane region" description="Helical" evidence="16">
    <location>
        <begin position="557"/>
        <end position="576"/>
    </location>
</feature>